<name>A0A9J6ZAP6_9BACL</name>
<keyword evidence="2 6" id="KW-0813">Transport</keyword>
<evidence type="ECO:0000256" key="5">
    <source>
        <dbReference type="ARBA" id="ARBA00023136"/>
    </source>
</evidence>
<sequence>MNPALESKTVRKKFTISTKYRLLLYASPFLILVFIFSYFPLYGWTYAFFNYRVGFPLLDTEFVGFKWFTSIINNEFQVKEVTRVLRNTFGISTLGLLTSILPVIFAVLLVEIKTNWYKRIVQTLTTLPNFISWVLVYAIAFMLFSVDNGIVNKLMIQLGFQDKAINYLASPDFIWIKMTIWNVWKTLGWSAILYIAAITSIDQELYDAAKVDGAGRFRLMWHITLPGVMSTFFVLLLLSIANFMNNGLEQYFVFQNSLNKDSIEVLDLYVYNTGLVGYNFSFATAVSMLKSFVSIFLLFVANQLSKWVRGESVI</sequence>
<proteinExistence type="inferred from homology"/>
<keyword evidence="4 6" id="KW-1133">Transmembrane helix</keyword>
<dbReference type="KEGG" id="plig:NAG76_14325"/>
<dbReference type="Gene3D" id="1.10.3720.10">
    <property type="entry name" value="MetI-like"/>
    <property type="match status" value="1"/>
</dbReference>
<feature type="transmembrane region" description="Helical" evidence="6">
    <location>
        <begin position="89"/>
        <end position="110"/>
    </location>
</feature>
<dbReference type="PANTHER" id="PTHR43496:SF1">
    <property type="entry name" value="POLYGALACTURONAN_RHAMNOGALACTURONAN TRANSPORT SYSTEM PERMEASE PROTEIN YTEP"/>
    <property type="match status" value="1"/>
</dbReference>
<evidence type="ECO:0000256" key="3">
    <source>
        <dbReference type="ARBA" id="ARBA00022692"/>
    </source>
</evidence>
<dbReference type="Pfam" id="PF00528">
    <property type="entry name" value="BPD_transp_1"/>
    <property type="match status" value="1"/>
</dbReference>
<dbReference type="InterPro" id="IPR000515">
    <property type="entry name" value="MetI-like"/>
</dbReference>
<dbReference type="PANTHER" id="PTHR43496">
    <property type="entry name" value="PROTEIN LPLB"/>
    <property type="match status" value="1"/>
</dbReference>
<feature type="transmembrane region" description="Helical" evidence="6">
    <location>
        <begin position="130"/>
        <end position="151"/>
    </location>
</feature>
<dbReference type="SUPFAM" id="SSF161098">
    <property type="entry name" value="MetI-like"/>
    <property type="match status" value="1"/>
</dbReference>
<dbReference type="GO" id="GO:0005886">
    <property type="term" value="C:plasma membrane"/>
    <property type="evidence" value="ECO:0007669"/>
    <property type="project" value="UniProtKB-SubCell"/>
</dbReference>
<comment type="subcellular location">
    <subcellularLocation>
        <location evidence="6">Cell membrane</location>
        <topology evidence="6">Multi-pass membrane protein</topology>
    </subcellularLocation>
    <subcellularLocation>
        <location evidence="1">Membrane</location>
        <topology evidence="1">Multi-pass membrane protein</topology>
    </subcellularLocation>
</comment>
<dbReference type="EMBL" id="CP097899">
    <property type="protein sequence ID" value="URN93016.1"/>
    <property type="molecule type" value="Genomic_DNA"/>
</dbReference>
<protein>
    <submittedName>
        <fullName evidence="8">ABC transporter permease subunit</fullName>
    </submittedName>
</protein>
<evidence type="ECO:0000259" key="7">
    <source>
        <dbReference type="PROSITE" id="PS50928"/>
    </source>
</evidence>
<organism evidence="8 9">
    <name type="scientific">Candidatus Pristimantibacillus lignocellulolyticus</name>
    <dbReference type="NCBI Taxonomy" id="2994561"/>
    <lineage>
        <taxon>Bacteria</taxon>
        <taxon>Bacillati</taxon>
        <taxon>Bacillota</taxon>
        <taxon>Bacilli</taxon>
        <taxon>Bacillales</taxon>
        <taxon>Paenibacillaceae</taxon>
        <taxon>Candidatus Pristimantibacillus</taxon>
    </lineage>
</organism>
<evidence type="ECO:0000256" key="1">
    <source>
        <dbReference type="ARBA" id="ARBA00004141"/>
    </source>
</evidence>
<feature type="domain" description="ABC transmembrane type-1" evidence="7">
    <location>
        <begin position="85"/>
        <end position="301"/>
    </location>
</feature>
<keyword evidence="3 6" id="KW-0812">Transmembrane</keyword>
<dbReference type="AlphaFoldDB" id="A0A9J6ZAP6"/>
<evidence type="ECO:0000256" key="6">
    <source>
        <dbReference type="RuleBase" id="RU363032"/>
    </source>
</evidence>
<evidence type="ECO:0000256" key="4">
    <source>
        <dbReference type="ARBA" id="ARBA00022989"/>
    </source>
</evidence>
<accession>A0A9J6ZAP6</accession>
<dbReference type="Proteomes" id="UP001056756">
    <property type="component" value="Chromosome"/>
</dbReference>
<evidence type="ECO:0000256" key="2">
    <source>
        <dbReference type="ARBA" id="ARBA00022448"/>
    </source>
</evidence>
<keyword evidence="5 6" id="KW-0472">Membrane</keyword>
<feature type="transmembrane region" description="Helical" evidence="6">
    <location>
        <begin position="219"/>
        <end position="244"/>
    </location>
</feature>
<dbReference type="CDD" id="cd06261">
    <property type="entry name" value="TM_PBP2"/>
    <property type="match status" value="1"/>
</dbReference>
<comment type="similarity">
    <text evidence="6">Belongs to the binding-protein-dependent transport system permease family.</text>
</comment>
<reference evidence="8" key="1">
    <citation type="submission" date="2022-05" db="EMBL/GenBank/DDBJ databases">
        <title>Novel bacterial taxa in a minimal lignocellulolytic consortium and its capacity to transform plastics disclosed by genome-resolved metagenomics.</title>
        <authorList>
            <person name="Rodriguez C.A.D."/>
            <person name="Diaz-Garcia L."/>
            <person name="Herrera K."/>
            <person name="Tarazona N.A."/>
            <person name="Sproer C."/>
            <person name="Overmann J."/>
            <person name="Jimenez D.J."/>
        </authorList>
    </citation>
    <scope>NUCLEOTIDE SEQUENCE</scope>
    <source>
        <strain evidence="8">MAG5</strain>
    </source>
</reference>
<dbReference type="PROSITE" id="PS50928">
    <property type="entry name" value="ABC_TM1"/>
    <property type="match status" value="1"/>
</dbReference>
<evidence type="ECO:0000313" key="8">
    <source>
        <dbReference type="EMBL" id="URN93016.1"/>
    </source>
</evidence>
<evidence type="ECO:0000313" key="9">
    <source>
        <dbReference type="Proteomes" id="UP001056756"/>
    </source>
</evidence>
<dbReference type="InterPro" id="IPR035906">
    <property type="entry name" value="MetI-like_sf"/>
</dbReference>
<feature type="transmembrane region" description="Helical" evidence="6">
    <location>
        <begin position="20"/>
        <end position="42"/>
    </location>
</feature>
<feature type="transmembrane region" description="Helical" evidence="6">
    <location>
        <begin position="280"/>
        <end position="301"/>
    </location>
</feature>
<gene>
    <name evidence="8" type="ORF">NAG76_14325</name>
</gene>
<dbReference type="GO" id="GO:0055085">
    <property type="term" value="P:transmembrane transport"/>
    <property type="evidence" value="ECO:0007669"/>
    <property type="project" value="InterPro"/>
</dbReference>